<dbReference type="AlphaFoldDB" id="A0A7X3SK64"/>
<organism evidence="1 2">
    <name type="scientific">Sporofaciens musculi</name>
    <dbReference type="NCBI Taxonomy" id="2681861"/>
    <lineage>
        <taxon>Bacteria</taxon>
        <taxon>Bacillati</taxon>
        <taxon>Bacillota</taxon>
        <taxon>Clostridia</taxon>
        <taxon>Lachnospirales</taxon>
        <taxon>Lachnospiraceae</taxon>
        <taxon>Sporofaciens</taxon>
    </lineage>
</organism>
<proteinExistence type="predicted"/>
<gene>
    <name evidence="1" type="ORF">GN277_17270</name>
</gene>
<dbReference type="EMBL" id="WUQX01000001">
    <property type="protein sequence ID" value="MXP77065.1"/>
    <property type="molecule type" value="Genomic_DNA"/>
</dbReference>
<evidence type="ECO:0000313" key="2">
    <source>
        <dbReference type="Proteomes" id="UP000460412"/>
    </source>
</evidence>
<evidence type="ECO:0000313" key="1">
    <source>
        <dbReference type="EMBL" id="MXP77065.1"/>
    </source>
</evidence>
<keyword evidence="2" id="KW-1185">Reference proteome</keyword>
<protein>
    <submittedName>
        <fullName evidence="1">Uncharacterized protein</fullName>
    </submittedName>
</protein>
<sequence>MPLHRKMLCGVVHRDSEHRIVSPTIPIHAACGRGLTQGTSLNTLLKMKFKTGG</sequence>
<name>A0A7X3SK64_9FIRM</name>
<dbReference type="RefSeq" id="WP_159752118.1">
    <property type="nucleotide sequence ID" value="NZ_WUQX01000001.1"/>
</dbReference>
<dbReference type="Proteomes" id="UP000460412">
    <property type="component" value="Unassembled WGS sequence"/>
</dbReference>
<accession>A0A7X3SK64</accession>
<comment type="caution">
    <text evidence="1">The sequence shown here is derived from an EMBL/GenBank/DDBJ whole genome shotgun (WGS) entry which is preliminary data.</text>
</comment>
<reference evidence="1 2" key="1">
    <citation type="submission" date="2019-12" db="EMBL/GenBank/DDBJ databases">
        <title>Sporaefaciens musculi gen. nov., sp. nov., a novel bacterium isolated from the caecum of an obese mouse.</title>
        <authorList>
            <person name="Rasmussen T.S."/>
            <person name="Streidl T."/>
            <person name="Hitch T.C.A."/>
            <person name="Wortmann E."/>
            <person name="Deptula P."/>
            <person name="Hansen M."/>
            <person name="Nielsen D.S."/>
            <person name="Clavel T."/>
            <person name="Vogensen F.K."/>
        </authorList>
    </citation>
    <scope>NUCLEOTIDE SEQUENCE [LARGE SCALE GENOMIC DNA]</scope>
    <source>
        <strain evidence="1 2">WCA-9-b2</strain>
    </source>
</reference>